<evidence type="ECO:0000313" key="2">
    <source>
        <dbReference type="Proteomes" id="UP001348641"/>
    </source>
</evidence>
<organism evidence="1 2">
    <name type="scientific">Nocardiopsis tropica</name>
    <dbReference type="NCBI Taxonomy" id="109330"/>
    <lineage>
        <taxon>Bacteria</taxon>
        <taxon>Bacillati</taxon>
        <taxon>Actinomycetota</taxon>
        <taxon>Actinomycetes</taxon>
        <taxon>Streptosporangiales</taxon>
        <taxon>Nocardiopsidaceae</taxon>
        <taxon>Nocardiopsis</taxon>
    </lineage>
</organism>
<dbReference type="RefSeq" id="WP_330157557.1">
    <property type="nucleotide sequence ID" value="NZ_BAAAJA010000059.1"/>
</dbReference>
<evidence type="ECO:0000313" key="1">
    <source>
        <dbReference type="EMBL" id="MEE2050332.1"/>
    </source>
</evidence>
<dbReference type="InterPro" id="IPR001387">
    <property type="entry name" value="Cro/C1-type_HTH"/>
</dbReference>
<dbReference type="SUPFAM" id="SSF47413">
    <property type="entry name" value="lambda repressor-like DNA-binding domains"/>
    <property type="match status" value="1"/>
</dbReference>
<sequence length="74" mass="8427">MSRRRYPHPIITQLRAIRDDAGYTRKSFATEHGFPVSTLEKWDWALASPTLDALMRYAAALGYQLTLMEEGPDA</sequence>
<gene>
    <name evidence="1" type="ORF">Q8A49_07470</name>
</gene>
<reference evidence="1 2" key="1">
    <citation type="submission" date="2023-07" db="EMBL/GenBank/DDBJ databases">
        <authorList>
            <person name="Girao M."/>
            <person name="Carvalho M.F."/>
        </authorList>
    </citation>
    <scope>NUCLEOTIDE SEQUENCE [LARGE SCALE GENOMIC DNA]</scope>
    <source>
        <strain evidence="1 2">66/93</strain>
    </source>
</reference>
<accession>A0ABU7KMH3</accession>
<dbReference type="CDD" id="cd00093">
    <property type="entry name" value="HTH_XRE"/>
    <property type="match status" value="1"/>
</dbReference>
<dbReference type="Proteomes" id="UP001348641">
    <property type="component" value="Unassembled WGS sequence"/>
</dbReference>
<dbReference type="EMBL" id="JAUUCC010000013">
    <property type="protein sequence ID" value="MEE2050332.1"/>
    <property type="molecule type" value="Genomic_DNA"/>
</dbReference>
<name>A0ABU7KMH3_9ACTN</name>
<comment type="caution">
    <text evidence="1">The sequence shown here is derived from an EMBL/GenBank/DDBJ whole genome shotgun (WGS) entry which is preliminary data.</text>
</comment>
<dbReference type="Gene3D" id="1.10.260.40">
    <property type="entry name" value="lambda repressor-like DNA-binding domains"/>
    <property type="match status" value="1"/>
</dbReference>
<dbReference type="InterPro" id="IPR010982">
    <property type="entry name" value="Lambda_DNA-bd_dom_sf"/>
</dbReference>
<proteinExistence type="predicted"/>
<protein>
    <submittedName>
        <fullName evidence="1">Helix-turn-helix transcriptional regulator</fullName>
    </submittedName>
</protein>